<dbReference type="Proteomes" id="UP001219518">
    <property type="component" value="Unassembled WGS sequence"/>
</dbReference>
<dbReference type="EMBL" id="JAHWGI010001058">
    <property type="protein sequence ID" value="KAK3922022.1"/>
    <property type="molecule type" value="Genomic_DNA"/>
</dbReference>
<reference evidence="2" key="1">
    <citation type="submission" date="2021-07" db="EMBL/GenBank/DDBJ databases">
        <authorList>
            <person name="Catto M.A."/>
            <person name="Jacobson A."/>
            <person name="Kennedy G."/>
            <person name="Labadie P."/>
            <person name="Hunt B.G."/>
            <person name="Srinivasan R."/>
        </authorList>
    </citation>
    <scope>NUCLEOTIDE SEQUENCE</scope>
    <source>
        <strain evidence="2">PL_HMW_Pooled</strain>
        <tissue evidence="2">Head</tissue>
    </source>
</reference>
<protein>
    <submittedName>
        <fullName evidence="2">Insulin-like growth factor 1 receptor</fullName>
    </submittedName>
</protein>
<evidence type="ECO:0000259" key="1">
    <source>
        <dbReference type="Pfam" id="PF20209"/>
    </source>
</evidence>
<dbReference type="AlphaFoldDB" id="A0AAE1HIK1"/>
<accession>A0AAE1HIK1</accession>
<evidence type="ECO:0000313" key="2">
    <source>
        <dbReference type="EMBL" id="KAK3922022.1"/>
    </source>
</evidence>
<keyword evidence="2" id="KW-0675">Receptor</keyword>
<gene>
    <name evidence="2" type="ORF">KUF71_011198</name>
</gene>
<comment type="caution">
    <text evidence="2">The sequence shown here is derived from an EMBL/GenBank/DDBJ whole genome shotgun (WGS) entry which is preliminary data.</text>
</comment>
<dbReference type="Pfam" id="PF20209">
    <property type="entry name" value="DUF6570"/>
    <property type="match status" value="1"/>
</dbReference>
<evidence type="ECO:0000313" key="3">
    <source>
        <dbReference type="Proteomes" id="UP001219518"/>
    </source>
</evidence>
<sequence length="290" mass="32983">MRRVNVERLGEDMGPAVSEHPEKLVTEPDRQDLCATCHGYIVKMQVPPTAVVNGFRYPPLPPGLRPLTEVEEHVLALRLPFQQIYGVRGSVINVPTEPDQTVRTVIPLLPEEDQLCVVNIKRKLMHKRAYARSFVDRTKVLERGRYLQSSPLYREHGVSRPGDEVDVAPGENSTPVSVVWDRKAEELSFPGVYLGQPRTFTRPATRYQAMRSEVRRTERRGAAPQCVLYKYNVHVRDQASGHIRHKFKRGAKDVLGRNITREQLLDKEFVSSSQKKGLAMPCLLPNPAEY</sequence>
<proteinExistence type="predicted"/>
<keyword evidence="3" id="KW-1185">Reference proteome</keyword>
<feature type="domain" description="DUF6570" evidence="1">
    <location>
        <begin position="45"/>
        <end position="155"/>
    </location>
</feature>
<reference evidence="2" key="2">
    <citation type="journal article" date="2023" name="BMC Genomics">
        <title>Pest status, molecular evolution, and epigenetic factors derived from the genome assembly of Frankliniella fusca, a thysanopteran phytovirus vector.</title>
        <authorList>
            <person name="Catto M.A."/>
            <person name="Labadie P.E."/>
            <person name="Jacobson A.L."/>
            <person name="Kennedy G.G."/>
            <person name="Srinivasan R."/>
            <person name="Hunt B.G."/>
        </authorList>
    </citation>
    <scope>NUCLEOTIDE SEQUENCE</scope>
    <source>
        <strain evidence="2">PL_HMW_Pooled</strain>
    </source>
</reference>
<name>A0AAE1HIK1_9NEOP</name>
<dbReference type="InterPro" id="IPR046700">
    <property type="entry name" value="DUF6570"/>
</dbReference>
<organism evidence="2 3">
    <name type="scientific">Frankliniella fusca</name>
    <dbReference type="NCBI Taxonomy" id="407009"/>
    <lineage>
        <taxon>Eukaryota</taxon>
        <taxon>Metazoa</taxon>
        <taxon>Ecdysozoa</taxon>
        <taxon>Arthropoda</taxon>
        <taxon>Hexapoda</taxon>
        <taxon>Insecta</taxon>
        <taxon>Pterygota</taxon>
        <taxon>Neoptera</taxon>
        <taxon>Paraneoptera</taxon>
        <taxon>Thysanoptera</taxon>
        <taxon>Terebrantia</taxon>
        <taxon>Thripoidea</taxon>
        <taxon>Thripidae</taxon>
        <taxon>Frankliniella</taxon>
    </lineage>
</organism>